<comment type="catalytic activity">
    <reaction evidence="23">
        <text>glycero-2-phosphocholine + H2O = phosphocholine + glycerol + H(+)</text>
        <dbReference type="Rhea" id="RHEA:61684"/>
        <dbReference type="ChEBI" id="CHEBI:15377"/>
        <dbReference type="ChEBI" id="CHEBI:15378"/>
        <dbReference type="ChEBI" id="CHEBI:17754"/>
        <dbReference type="ChEBI" id="CHEBI:144950"/>
        <dbReference type="ChEBI" id="CHEBI:295975"/>
    </reaction>
    <physiologicalReaction direction="left-to-right" evidence="23">
        <dbReference type="Rhea" id="RHEA:61685"/>
    </physiologicalReaction>
</comment>
<keyword evidence="10" id="KW-0378">Hydrolase</keyword>
<name>A0ABD0KZS2_9CAEN</name>
<evidence type="ECO:0000256" key="30">
    <source>
        <dbReference type="ARBA" id="ARBA00049092"/>
    </source>
</evidence>
<comment type="cofactor">
    <cofactor evidence="1">
        <name>Zn(2+)</name>
        <dbReference type="ChEBI" id="CHEBI:29105"/>
    </cofactor>
</comment>
<dbReference type="Gene3D" id="3.40.720.10">
    <property type="entry name" value="Alkaline Phosphatase, subunit A"/>
    <property type="match status" value="1"/>
</dbReference>
<comment type="catalytic activity">
    <reaction evidence="21">
        <text>1-dodecanoyl-sn-glycero-3-phosphocholine + H2O = 1-dodecanoyl-sn-glycerol + phosphocholine + H(+)</text>
        <dbReference type="Rhea" id="RHEA:41127"/>
        <dbReference type="ChEBI" id="CHEBI:15377"/>
        <dbReference type="ChEBI" id="CHEBI:15378"/>
        <dbReference type="ChEBI" id="CHEBI:74966"/>
        <dbReference type="ChEBI" id="CHEBI:75529"/>
        <dbReference type="ChEBI" id="CHEBI:295975"/>
    </reaction>
    <physiologicalReaction direction="left-to-right" evidence="21">
        <dbReference type="Rhea" id="RHEA:41128"/>
    </physiologicalReaction>
</comment>
<keyword evidence="17" id="KW-0449">Lipoprotein</keyword>
<evidence type="ECO:0000256" key="9">
    <source>
        <dbReference type="ARBA" id="ARBA00022729"/>
    </source>
</evidence>
<evidence type="ECO:0000256" key="11">
    <source>
        <dbReference type="ARBA" id="ARBA00022833"/>
    </source>
</evidence>
<evidence type="ECO:0000256" key="15">
    <source>
        <dbReference type="ARBA" id="ARBA00023157"/>
    </source>
</evidence>
<evidence type="ECO:0000256" key="12">
    <source>
        <dbReference type="ARBA" id="ARBA00022963"/>
    </source>
</evidence>
<comment type="similarity">
    <text evidence="3">Belongs to the nucleotide pyrophosphatase/phosphodiesterase family.</text>
</comment>
<evidence type="ECO:0000256" key="17">
    <source>
        <dbReference type="ARBA" id="ARBA00023288"/>
    </source>
</evidence>
<comment type="subcellular location">
    <subcellularLocation>
        <location evidence="2">Cell membrane</location>
        <topology evidence="2">Lipid-anchor</topology>
        <topology evidence="2">GPI-anchor</topology>
    </subcellularLocation>
</comment>
<comment type="catalytic activity">
    <reaction evidence="25">
        <text>a 1-acyl-sn-glycero-3-phosphocholine + H2O = a 1-acyl-sn-glycerol + phosphocholine + H(+)</text>
        <dbReference type="Rhea" id="RHEA:44720"/>
        <dbReference type="ChEBI" id="CHEBI:15377"/>
        <dbReference type="ChEBI" id="CHEBI:15378"/>
        <dbReference type="ChEBI" id="CHEBI:58168"/>
        <dbReference type="ChEBI" id="CHEBI:64683"/>
        <dbReference type="ChEBI" id="CHEBI:295975"/>
    </reaction>
    <physiologicalReaction direction="left-to-right" evidence="25">
        <dbReference type="Rhea" id="RHEA:44721"/>
    </physiologicalReaction>
</comment>
<dbReference type="GO" id="GO:0047390">
    <property type="term" value="F:glycerophosphocholine cholinephosphodiesterase activity"/>
    <property type="evidence" value="ECO:0007669"/>
    <property type="project" value="UniProtKB-EC"/>
</dbReference>
<reference evidence="32 33" key="1">
    <citation type="journal article" date="2023" name="Sci. Data">
        <title>Genome assembly of the Korean intertidal mud-creeper Batillaria attramentaria.</title>
        <authorList>
            <person name="Patra A.K."/>
            <person name="Ho P.T."/>
            <person name="Jun S."/>
            <person name="Lee S.J."/>
            <person name="Kim Y."/>
            <person name="Won Y.J."/>
        </authorList>
    </citation>
    <scope>NUCLEOTIDE SEQUENCE [LARGE SCALE GENOMIC DNA]</scope>
    <source>
        <strain evidence="32">Wonlab-2016</strain>
    </source>
</reference>
<evidence type="ECO:0000256" key="28">
    <source>
        <dbReference type="ARBA" id="ARBA00048234"/>
    </source>
</evidence>
<evidence type="ECO:0000256" key="26">
    <source>
        <dbReference type="ARBA" id="ARBA00047779"/>
    </source>
</evidence>
<evidence type="ECO:0000256" key="16">
    <source>
        <dbReference type="ARBA" id="ARBA00023180"/>
    </source>
</evidence>
<accession>A0ABD0KZS2</accession>
<keyword evidence="5" id="KW-1003">Cell membrane</keyword>
<dbReference type="AlphaFoldDB" id="A0ABD0KZS2"/>
<dbReference type="EMBL" id="JACVVK020000100">
    <property type="protein sequence ID" value="KAK7492692.1"/>
    <property type="molecule type" value="Genomic_DNA"/>
</dbReference>
<comment type="catalytic activity">
    <reaction evidence="27">
        <text>1-hexadecanoyl-sn-glycero-3-phosphocholine + H2O = 1-hexadecanoyl-sn-glycerol + phosphocholine + H(+)</text>
        <dbReference type="Rhea" id="RHEA:41119"/>
        <dbReference type="ChEBI" id="CHEBI:15377"/>
        <dbReference type="ChEBI" id="CHEBI:15378"/>
        <dbReference type="ChEBI" id="CHEBI:72998"/>
        <dbReference type="ChEBI" id="CHEBI:75542"/>
        <dbReference type="ChEBI" id="CHEBI:295975"/>
    </reaction>
    <physiologicalReaction direction="left-to-right" evidence="27">
        <dbReference type="Rhea" id="RHEA:41120"/>
    </physiologicalReaction>
</comment>
<organism evidence="32 33">
    <name type="scientific">Batillaria attramentaria</name>
    <dbReference type="NCBI Taxonomy" id="370345"/>
    <lineage>
        <taxon>Eukaryota</taxon>
        <taxon>Metazoa</taxon>
        <taxon>Spiralia</taxon>
        <taxon>Lophotrochozoa</taxon>
        <taxon>Mollusca</taxon>
        <taxon>Gastropoda</taxon>
        <taxon>Caenogastropoda</taxon>
        <taxon>Sorbeoconcha</taxon>
        <taxon>Cerithioidea</taxon>
        <taxon>Batillariidae</taxon>
        <taxon>Batillaria</taxon>
    </lineage>
</organism>
<evidence type="ECO:0000256" key="3">
    <source>
        <dbReference type="ARBA" id="ARBA00010594"/>
    </source>
</evidence>
<sequence length="553" mass="62688">MLGGCEKENALVLSLGFEFLSRWLRERLRAPETGEDGKPLNLSVVDSVNLSPFSFCVVVPLCKTNLQREAARLRCAGVGVGERRPDIEPFHRSCLFLPLQLDFTPTIRPMEKLLAAIHCCVCFSLLTFRARAYPEVQLLDGHAQTDQRLLLILLDGFRWDYLDRGGVSLPGFRKVVQRGAKPEYLIPDFPTTSYPNYYSIMTGLHTESHGMTGNYMYDVNRKESFIIGTNHEQFNAHWWNGADPLWTAAVRQNKTVYMYHWPGCEVTIHGLTPTYCLKYTSIPSMDNFRTAITQSLAQLQFQEADVAAIYFELTDSLGHNYGPLSDELMQLLSDLDPIMEYLADSLATYSLSDVNLMIFSDHGMTEVSRSRVINLSDVIQWDDYDAIMDAGALVSIYTKPDTEDKVYQKLRNFHPNLTVYRQSDLPDRWHYKRGKYVAPITAPLHREFPQRRKDGFPKIGGHGYDNKEKDMMGFFVGMGPGFQQNVTSGPLHVVDLHQIMCTLLGIRAPPNNASLERIAGIVTYDVASSSLKMTSSYVLLFHSLCLVLFSTRL</sequence>
<protein>
    <recommendedName>
        <fullName evidence="4">glycerophosphocholine cholinephosphodiesterase</fullName>
        <ecNumber evidence="4">3.1.4.38</ecNumber>
    </recommendedName>
    <alternativeName>
        <fullName evidence="19">Choline-specific glycerophosphodiester phosphodiesterase</fullName>
    </alternativeName>
    <alternativeName>
        <fullName evidence="18">Ectonucleotide pyrophosphatase/phosphodiesterase family member 6</fullName>
    </alternativeName>
</protein>
<evidence type="ECO:0000256" key="4">
    <source>
        <dbReference type="ARBA" id="ARBA00012318"/>
    </source>
</evidence>
<comment type="function">
    <text evidence="20">Choline-specific glycerophosphodiesterase that hydrolyzes glycerophosphocholine (GPC) and lysophosphatidylcholine (LPC) and contributes to supplying choline to the cells. Has a preference for LPC with short (12:0 and 14:0) or polyunsaturated (18:2 and 20:4) fatty acids. In vitro, hydrolyzes only choline-containing lysophospholipids, such as sphingosylphosphorylcholine (SPC), platelet-activating factor (PAF) and lysoPAF, but not other lysophospholipids.</text>
</comment>
<dbReference type="SUPFAM" id="SSF53649">
    <property type="entry name" value="Alkaline phosphatase-like"/>
    <property type="match status" value="1"/>
</dbReference>
<dbReference type="InterPro" id="IPR002591">
    <property type="entry name" value="Phosphodiest/P_Trfase"/>
</dbReference>
<comment type="catalytic activity">
    <reaction evidence="26">
        <text>1-tetradecanoyl-sn-glycero-3-phosphocholine + H2O = 1-tetradecanoyl-sn-glycerol + phosphocholine + H(+)</text>
        <dbReference type="Rhea" id="RHEA:40999"/>
        <dbReference type="ChEBI" id="CHEBI:15377"/>
        <dbReference type="ChEBI" id="CHEBI:15378"/>
        <dbReference type="ChEBI" id="CHEBI:64489"/>
        <dbReference type="ChEBI" id="CHEBI:75536"/>
        <dbReference type="ChEBI" id="CHEBI:295975"/>
    </reaction>
    <physiologicalReaction direction="left-to-right" evidence="26">
        <dbReference type="Rhea" id="RHEA:41000"/>
    </physiologicalReaction>
</comment>
<evidence type="ECO:0000256" key="5">
    <source>
        <dbReference type="ARBA" id="ARBA00022475"/>
    </source>
</evidence>
<dbReference type="PANTHER" id="PTHR10151">
    <property type="entry name" value="ECTONUCLEOTIDE PYROPHOSPHATASE/PHOSPHODIESTERASE"/>
    <property type="match status" value="1"/>
</dbReference>
<keyword evidence="6" id="KW-0597">Phosphoprotein</keyword>
<keyword evidence="16" id="KW-0325">Glycoprotein</keyword>
<evidence type="ECO:0000256" key="24">
    <source>
        <dbReference type="ARBA" id="ARBA00047494"/>
    </source>
</evidence>
<keyword evidence="14" id="KW-0472">Membrane</keyword>
<comment type="caution">
    <text evidence="32">The sequence shown here is derived from an EMBL/GenBank/DDBJ whole genome shotgun (WGS) entry which is preliminary data.</text>
</comment>
<dbReference type="InterPro" id="IPR017850">
    <property type="entry name" value="Alkaline_phosphatase_core_sf"/>
</dbReference>
<evidence type="ECO:0000256" key="29">
    <source>
        <dbReference type="ARBA" id="ARBA00048703"/>
    </source>
</evidence>
<evidence type="ECO:0000256" key="8">
    <source>
        <dbReference type="ARBA" id="ARBA00022723"/>
    </source>
</evidence>
<dbReference type="GO" id="GO:0098552">
    <property type="term" value="C:side of membrane"/>
    <property type="evidence" value="ECO:0007669"/>
    <property type="project" value="UniProtKB-KW"/>
</dbReference>
<evidence type="ECO:0000256" key="10">
    <source>
        <dbReference type="ARBA" id="ARBA00022801"/>
    </source>
</evidence>
<comment type="catalytic activity">
    <reaction evidence="22">
        <text>1-(9Z-octadecenoyl)-sn-glycero-3-phosphocholine + H2O = 1-(9Z-octadecenoyl)-sn-glycerol + phosphocholine + H(+)</text>
        <dbReference type="Rhea" id="RHEA:41091"/>
        <dbReference type="ChEBI" id="CHEBI:15377"/>
        <dbReference type="ChEBI" id="CHEBI:15378"/>
        <dbReference type="ChEBI" id="CHEBI:28610"/>
        <dbReference type="ChEBI" id="CHEBI:75757"/>
        <dbReference type="ChEBI" id="CHEBI:295975"/>
    </reaction>
    <physiologicalReaction direction="left-to-right" evidence="22">
        <dbReference type="Rhea" id="RHEA:41092"/>
    </physiologicalReaction>
</comment>
<keyword evidence="11" id="KW-0862">Zinc</keyword>
<keyword evidence="33" id="KW-1185">Reference proteome</keyword>
<dbReference type="GO" id="GO:0016042">
    <property type="term" value="P:lipid catabolic process"/>
    <property type="evidence" value="ECO:0007669"/>
    <property type="project" value="UniProtKB-KW"/>
</dbReference>
<evidence type="ECO:0000313" key="32">
    <source>
        <dbReference type="EMBL" id="KAK7492692.1"/>
    </source>
</evidence>
<evidence type="ECO:0000256" key="27">
    <source>
        <dbReference type="ARBA" id="ARBA00048209"/>
    </source>
</evidence>
<evidence type="ECO:0000256" key="1">
    <source>
        <dbReference type="ARBA" id="ARBA00001947"/>
    </source>
</evidence>
<comment type="catalytic activity">
    <reaction evidence="28">
        <text>sphing-4-enine-phosphocholine + H2O = sphing-4-enine + phosphocholine + H(+)</text>
        <dbReference type="Rhea" id="RHEA:41095"/>
        <dbReference type="ChEBI" id="CHEBI:15377"/>
        <dbReference type="ChEBI" id="CHEBI:15378"/>
        <dbReference type="ChEBI" id="CHEBI:57756"/>
        <dbReference type="ChEBI" id="CHEBI:58906"/>
        <dbReference type="ChEBI" id="CHEBI:295975"/>
    </reaction>
    <physiologicalReaction direction="left-to-right" evidence="28">
        <dbReference type="Rhea" id="RHEA:41096"/>
    </physiologicalReaction>
</comment>
<evidence type="ECO:0000313" key="33">
    <source>
        <dbReference type="Proteomes" id="UP001519460"/>
    </source>
</evidence>
<proteinExistence type="inferred from homology"/>
<evidence type="ECO:0000256" key="22">
    <source>
        <dbReference type="ARBA" id="ARBA00047322"/>
    </source>
</evidence>
<dbReference type="EC" id="3.1.4.38" evidence="4"/>
<evidence type="ECO:0000256" key="20">
    <source>
        <dbReference type="ARBA" id="ARBA00046203"/>
    </source>
</evidence>
<gene>
    <name evidence="32" type="ORF">BaRGS_00015997</name>
</gene>
<evidence type="ECO:0000256" key="25">
    <source>
        <dbReference type="ARBA" id="ARBA00047600"/>
    </source>
</evidence>
<comment type="catalytic activity">
    <reaction evidence="30">
        <text>1-(9Z,12Z)-octadecadienoyl-sn-glycero-3-phosphocholine + H2O = 1-(9Z,12Z-octadecadienoyl)-sn-glycerol + phosphocholine + H(+)</text>
        <dbReference type="Rhea" id="RHEA:41115"/>
        <dbReference type="ChEBI" id="CHEBI:15377"/>
        <dbReference type="ChEBI" id="CHEBI:15378"/>
        <dbReference type="ChEBI" id="CHEBI:28733"/>
        <dbReference type="ChEBI" id="CHEBI:75561"/>
        <dbReference type="ChEBI" id="CHEBI:295975"/>
    </reaction>
    <physiologicalReaction direction="left-to-right" evidence="30">
        <dbReference type="Rhea" id="RHEA:41116"/>
    </physiologicalReaction>
</comment>
<evidence type="ECO:0000256" key="14">
    <source>
        <dbReference type="ARBA" id="ARBA00023136"/>
    </source>
</evidence>
<evidence type="ECO:0000256" key="7">
    <source>
        <dbReference type="ARBA" id="ARBA00022622"/>
    </source>
</evidence>
<keyword evidence="15" id="KW-1015">Disulfide bond</keyword>
<evidence type="ECO:0000256" key="21">
    <source>
        <dbReference type="ARBA" id="ARBA00047290"/>
    </source>
</evidence>
<dbReference type="GO" id="GO:0005886">
    <property type="term" value="C:plasma membrane"/>
    <property type="evidence" value="ECO:0007669"/>
    <property type="project" value="UniProtKB-SubCell"/>
</dbReference>
<dbReference type="CDD" id="cd16018">
    <property type="entry name" value="Enpp"/>
    <property type="match status" value="1"/>
</dbReference>
<evidence type="ECO:0000256" key="13">
    <source>
        <dbReference type="ARBA" id="ARBA00023098"/>
    </source>
</evidence>
<dbReference type="Gene3D" id="3.30.1360.180">
    <property type="match status" value="1"/>
</dbReference>
<evidence type="ECO:0000256" key="2">
    <source>
        <dbReference type="ARBA" id="ARBA00004609"/>
    </source>
</evidence>
<keyword evidence="7" id="KW-0336">GPI-anchor</keyword>
<keyword evidence="8" id="KW-0479">Metal-binding</keyword>
<keyword evidence="13" id="KW-0443">Lipid metabolism</keyword>
<evidence type="ECO:0000256" key="19">
    <source>
        <dbReference type="ARBA" id="ARBA00032556"/>
    </source>
</evidence>
<dbReference type="Proteomes" id="UP001519460">
    <property type="component" value="Unassembled WGS sequence"/>
</dbReference>
<keyword evidence="9" id="KW-0732">Signal</keyword>
<evidence type="ECO:0000256" key="18">
    <source>
        <dbReference type="ARBA" id="ARBA00031167"/>
    </source>
</evidence>
<evidence type="ECO:0000256" key="6">
    <source>
        <dbReference type="ARBA" id="ARBA00022553"/>
    </source>
</evidence>
<comment type="catalytic activity">
    <reaction evidence="29">
        <text>sn-glycerol 3-phosphocholine + H2O = phosphocholine + glycerol + H(+)</text>
        <dbReference type="Rhea" id="RHEA:19545"/>
        <dbReference type="ChEBI" id="CHEBI:15377"/>
        <dbReference type="ChEBI" id="CHEBI:15378"/>
        <dbReference type="ChEBI" id="CHEBI:16870"/>
        <dbReference type="ChEBI" id="CHEBI:17754"/>
        <dbReference type="ChEBI" id="CHEBI:295975"/>
        <dbReference type="EC" id="3.1.4.38"/>
    </reaction>
    <physiologicalReaction direction="left-to-right" evidence="29">
        <dbReference type="Rhea" id="RHEA:19546"/>
    </physiologicalReaction>
</comment>
<comment type="catalytic activity">
    <reaction evidence="31">
        <text>1-(5Z,8Z,11Z,14Z-eicosatetraenoyl)-sn-glycero-3-phosphocholine + H2O = 1-(5Z,8Z,11Z,14Z-eicosatetraenoyl)-sn-glycerol + phosphocholine + H(+)</text>
        <dbReference type="Rhea" id="RHEA:41003"/>
        <dbReference type="ChEBI" id="CHEBI:15377"/>
        <dbReference type="ChEBI" id="CHEBI:15378"/>
        <dbReference type="ChEBI" id="CHEBI:34071"/>
        <dbReference type="ChEBI" id="CHEBI:74344"/>
        <dbReference type="ChEBI" id="CHEBI:295975"/>
    </reaction>
    <physiologicalReaction direction="left-to-right" evidence="31">
        <dbReference type="Rhea" id="RHEA:41004"/>
    </physiologicalReaction>
</comment>
<dbReference type="GO" id="GO:0046872">
    <property type="term" value="F:metal ion binding"/>
    <property type="evidence" value="ECO:0007669"/>
    <property type="project" value="UniProtKB-KW"/>
</dbReference>
<dbReference type="PANTHER" id="PTHR10151:SF66">
    <property type="entry name" value="GLYCEROPHOSPHOCHOLINE CHOLINEPHOSPHODIESTERASE ENPP6"/>
    <property type="match status" value="1"/>
</dbReference>
<evidence type="ECO:0000256" key="23">
    <source>
        <dbReference type="ARBA" id="ARBA00047482"/>
    </source>
</evidence>
<keyword evidence="12" id="KW-0442">Lipid degradation</keyword>
<comment type="catalytic activity">
    <reaction evidence="24">
        <text>a 1-O-alkyl-sn-glycero-3-phosphocholine + H2O = a 1-O-alkyl-sn-glycerol + phosphocholine + H(+)</text>
        <dbReference type="Rhea" id="RHEA:36083"/>
        <dbReference type="ChEBI" id="CHEBI:15377"/>
        <dbReference type="ChEBI" id="CHEBI:15378"/>
        <dbReference type="ChEBI" id="CHEBI:15850"/>
        <dbReference type="ChEBI" id="CHEBI:30909"/>
        <dbReference type="ChEBI" id="CHEBI:295975"/>
    </reaction>
    <physiologicalReaction direction="left-to-right" evidence="24">
        <dbReference type="Rhea" id="RHEA:36084"/>
    </physiologicalReaction>
</comment>
<evidence type="ECO:0000256" key="31">
    <source>
        <dbReference type="ARBA" id="ARBA00049320"/>
    </source>
</evidence>
<dbReference type="Pfam" id="PF01663">
    <property type="entry name" value="Phosphodiest"/>
    <property type="match status" value="1"/>
</dbReference>